<evidence type="ECO:0000256" key="1">
    <source>
        <dbReference type="SAM" id="MobiDB-lite"/>
    </source>
</evidence>
<dbReference type="VEuPathDB" id="ToxoDB:TGMAS_233780"/>
<feature type="compositionally biased region" description="Basic and acidic residues" evidence="1">
    <location>
        <begin position="51"/>
        <end position="63"/>
    </location>
</feature>
<feature type="region of interest" description="Disordered" evidence="1">
    <location>
        <begin position="44"/>
        <end position="63"/>
    </location>
</feature>
<evidence type="ECO:0000313" key="3">
    <source>
        <dbReference type="Proteomes" id="UP000028821"/>
    </source>
</evidence>
<keyword evidence="2" id="KW-0812">Transmembrane</keyword>
<reference evidence="2 3" key="1">
    <citation type="submission" date="2014-04" db="EMBL/GenBank/DDBJ databases">
        <authorList>
            <person name="Sibley D."/>
            <person name="Venepally P."/>
            <person name="Karamycheva S."/>
            <person name="Hadjithomas M."/>
            <person name="Khan A."/>
            <person name="Brunk B."/>
            <person name="Roos D."/>
            <person name="Caler E."/>
            <person name="Lorenzi H."/>
        </authorList>
    </citation>
    <scope>NUCLEOTIDE SEQUENCE [LARGE SCALE GENOMIC DNA]</scope>
    <source>
        <strain evidence="2 3">MAS</strain>
    </source>
</reference>
<comment type="caution">
    <text evidence="2">The sequence shown here is derived from an EMBL/GenBank/DDBJ whole genome shotgun (WGS) entry which is preliminary data.</text>
</comment>
<dbReference type="OrthoDB" id="332589at2759"/>
<name>A0A086QX55_TOXGO</name>
<gene>
    <name evidence="2" type="ORF">TGMAS_233780</name>
</gene>
<dbReference type="EMBL" id="AEXC02000362">
    <property type="protein sequence ID" value="KFH17187.1"/>
    <property type="molecule type" value="Genomic_DNA"/>
</dbReference>
<evidence type="ECO:0000313" key="2">
    <source>
        <dbReference type="EMBL" id="KFH17187.1"/>
    </source>
</evidence>
<sequence>MSRTFLLIYAAAAALFTSNFGALAQLGLQNALLSSLDRDVTPPPFPTVNVHLDEAPPSDEKETDLARVIRDDNAAQRRMRDAFVARRRAFQALMSDQQESVQFLRDLGEASKNLV</sequence>
<dbReference type="AlphaFoldDB" id="A0A086QX55"/>
<accession>A0A086QX55</accession>
<organism evidence="2 3">
    <name type="scientific">Toxoplasma gondii MAS</name>
    <dbReference type="NCBI Taxonomy" id="943118"/>
    <lineage>
        <taxon>Eukaryota</taxon>
        <taxon>Sar</taxon>
        <taxon>Alveolata</taxon>
        <taxon>Apicomplexa</taxon>
        <taxon>Conoidasida</taxon>
        <taxon>Coccidia</taxon>
        <taxon>Eucoccidiorida</taxon>
        <taxon>Eimeriorina</taxon>
        <taxon>Sarcocystidae</taxon>
        <taxon>Toxoplasma</taxon>
    </lineage>
</organism>
<protein>
    <submittedName>
        <fullName evidence="2">Putative transmembrane protein</fullName>
    </submittedName>
</protein>
<dbReference type="Proteomes" id="UP000028821">
    <property type="component" value="Unassembled WGS sequence"/>
</dbReference>
<proteinExistence type="predicted"/>
<keyword evidence="2" id="KW-0472">Membrane</keyword>